<keyword evidence="4" id="KW-0413">Isomerase</keyword>
<dbReference type="InterPro" id="IPR013766">
    <property type="entry name" value="Thioredoxin_domain"/>
</dbReference>
<evidence type="ECO:0000313" key="4">
    <source>
        <dbReference type="EMBL" id="MBP1992144.1"/>
    </source>
</evidence>
<gene>
    <name evidence="4" type="ORF">J2Z66_003752</name>
</gene>
<protein>
    <submittedName>
        <fullName evidence="4">Thiol-disulfide isomerase/thioredoxin</fullName>
    </submittedName>
</protein>
<evidence type="ECO:0000313" key="5">
    <source>
        <dbReference type="Proteomes" id="UP001519287"/>
    </source>
</evidence>
<sequence length="380" mass="42546">MNNEDRSEEAVCYLTFFKNRLFKKEGVILHTINVGPLVLNFELVIFILSAFMGYWALRYRLKMAAVEAKTGDKFVSALILGFFTWKFSLIIFDPASIIAYPMSLLYFSGGERGLWLAVAVSVLFLWVRSRKDGTSIKMNLDVLGVGWLVGSSSYVLLLLAVDSTDMILRMIYASLNVVLLVYLFRKRGPLGNRAVINQLVLGCCLGLILLTWGTYGHSKGNLAGEAGNQQQTAEGVKIGIKKGNQAPDFELLTLEGERVKLADFKGKKVLLNFWATWCPPCKAEMPHMEKFSQDYANKDVVVLAVNLTQTEKNPGVVSDFAQKFALTFPIVLDQEGDVANTYQILSYPTSYMLDSQGIIYERFQGAIHYETMEKAIAKMN</sequence>
<dbReference type="PANTHER" id="PTHR42852">
    <property type="entry name" value="THIOL:DISULFIDE INTERCHANGE PROTEIN DSBE"/>
    <property type="match status" value="1"/>
</dbReference>
<accession>A0ABS4J042</accession>
<dbReference type="PANTHER" id="PTHR42852:SF1">
    <property type="entry name" value="THIOREDOXIN-LIKE PROTEIN YNEN"/>
    <property type="match status" value="1"/>
</dbReference>
<proteinExistence type="predicted"/>
<dbReference type="GO" id="GO:0016853">
    <property type="term" value="F:isomerase activity"/>
    <property type="evidence" value="ECO:0007669"/>
    <property type="project" value="UniProtKB-KW"/>
</dbReference>
<feature type="domain" description="Thioredoxin" evidence="3">
    <location>
        <begin position="240"/>
        <end position="380"/>
    </location>
</feature>
<evidence type="ECO:0000256" key="2">
    <source>
        <dbReference type="SAM" id="Phobius"/>
    </source>
</evidence>
<organism evidence="4 5">
    <name type="scientific">Paenibacillus eucommiae</name>
    <dbReference type="NCBI Taxonomy" id="1355755"/>
    <lineage>
        <taxon>Bacteria</taxon>
        <taxon>Bacillati</taxon>
        <taxon>Bacillota</taxon>
        <taxon>Bacilli</taxon>
        <taxon>Bacillales</taxon>
        <taxon>Paenibacillaceae</taxon>
        <taxon>Paenibacillus</taxon>
    </lineage>
</organism>
<dbReference type="Gene3D" id="3.40.30.10">
    <property type="entry name" value="Glutaredoxin"/>
    <property type="match status" value="1"/>
</dbReference>
<dbReference type="SUPFAM" id="SSF52833">
    <property type="entry name" value="Thioredoxin-like"/>
    <property type="match status" value="1"/>
</dbReference>
<dbReference type="InterPro" id="IPR017937">
    <property type="entry name" value="Thioredoxin_CS"/>
</dbReference>
<feature type="transmembrane region" description="Helical" evidence="2">
    <location>
        <begin position="112"/>
        <end position="128"/>
    </location>
</feature>
<keyword evidence="2" id="KW-0812">Transmembrane</keyword>
<keyword evidence="1" id="KW-1015">Disulfide bond</keyword>
<dbReference type="Pfam" id="PF00578">
    <property type="entry name" value="AhpC-TSA"/>
    <property type="match status" value="1"/>
</dbReference>
<evidence type="ECO:0000259" key="3">
    <source>
        <dbReference type="PROSITE" id="PS51352"/>
    </source>
</evidence>
<name>A0ABS4J042_9BACL</name>
<feature type="transmembrane region" description="Helical" evidence="2">
    <location>
        <begin position="78"/>
        <end position="100"/>
    </location>
</feature>
<dbReference type="InterPro" id="IPR036249">
    <property type="entry name" value="Thioredoxin-like_sf"/>
</dbReference>
<feature type="transmembrane region" description="Helical" evidence="2">
    <location>
        <begin position="140"/>
        <end position="160"/>
    </location>
</feature>
<comment type="caution">
    <text evidence="4">The sequence shown here is derived from an EMBL/GenBank/DDBJ whole genome shotgun (WGS) entry which is preliminary data.</text>
</comment>
<reference evidence="4 5" key="1">
    <citation type="submission" date="2021-03" db="EMBL/GenBank/DDBJ databases">
        <title>Genomic Encyclopedia of Type Strains, Phase IV (KMG-IV): sequencing the most valuable type-strain genomes for metagenomic binning, comparative biology and taxonomic classification.</title>
        <authorList>
            <person name="Goeker M."/>
        </authorList>
    </citation>
    <scope>NUCLEOTIDE SEQUENCE [LARGE SCALE GENOMIC DNA]</scope>
    <source>
        <strain evidence="4 5">DSM 26048</strain>
    </source>
</reference>
<keyword evidence="2" id="KW-1133">Transmembrane helix</keyword>
<dbReference type="PROSITE" id="PS51352">
    <property type="entry name" value="THIOREDOXIN_2"/>
    <property type="match status" value="1"/>
</dbReference>
<keyword evidence="5" id="KW-1185">Reference proteome</keyword>
<dbReference type="Proteomes" id="UP001519287">
    <property type="component" value="Unassembled WGS sequence"/>
</dbReference>
<dbReference type="PROSITE" id="PS00194">
    <property type="entry name" value="THIOREDOXIN_1"/>
    <property type="match status" value="1"/>
</dbReference>
<feature type="transmembrane region" description="Helical" evidence="2">
    <location>
        <begin position="196"/>
        <end position="215"/>
    </location>
</feature>
<dbReference type="InterPro" id="IPR050553">
    <property type="entry name" value="Thioredoxin_ResA/DsbE_sf"/>
</dbReference>
<dbReference type="CDD" id="cd02966">
    <property type="entry name" value="TlpA_like_family"/>
    <property type="match status" value="1"/>
</dbReference>
<dbReference type="EMBL" id="JAGGLB010000012">
    <property type="protein sequence ID" value="MBP1992144.1"/>
    <property type="molecule type" value="Genomic_DNA"/>
</dbReference>
<feature type="transmembrane region" description="Helical" evidence="2">
    <location>
        <begin position="166"/>
        <end position="184"/>
    </location>
</feature>
<evidence type="ECO:0000256" key="1">
    <source>
        <dbReference type="ARBA" id="ARBA00023157"/>
    </source>
</evidence>
<dbReference type="RefSeq" id="WP_245375645.1">
    <property type="nucleotide sequence ID" value="NZ_JAGGLB010000012.1"/>
</dbReference>
<feature type="transmembrane region" description="Helical" evidence="2">
    <location>
        <begin position="37"/>
        <end position="57"/>
    </location>
</feature>
<keyword evidence="2" id="KW-0472">Membrane</keyword>
<dbReference type="InterPro" id="IPR000866">
    <property type="entry name" value="AhpC/TSA"/>
</dbReference>